<dbReference type="InterPro" id="IPR041426">
    <property type="entry name" value="Mos1_HTH"/>
</dbReference>
<dbReference type="OrthoDB" id="10017160at2759"/>
<feature type="domain" description="Mos1 transposase HTH" evidence="1">
    <location>
        <begin position="22"/>
        <end position="68"/>
    </location>
</feature>
<protein>
    <submittedName>
        <fullName evidence="4">HTH_48 domain-containing protein</fullName>
    </submittedName>
</protein>
<accession>A0A183G0M1</accession>
<evidence type="ECO:0000313" key="2">
    <source>
        <dbReference type="EMBL" id="VDP00347.1"/>
    </source>
</evidence>
<name>A0A183G0M1_HELPZ</name>
<dbReference type="GO" id="GO:0046975">
    <property type="term" value="F:histone H3K36 methyltransferase activity"/>
    <property type="evidence" value="ECO:0007669"/>
    <property type="project" value="TreeGrafter"/>
</dbReference>
<dbReference type="Proteomes" id="UP000050761">
    <property type="component" value="Unassembled WGS sequence"/>
</dbReference>
<dbReference type="GO" id="GO:0000014">
    <property type="term" value="F:single-stranded DNA endodeoxyribonuclease activity"/>
    <property type="evidence" value="ECO:0007669"/>
    <property type="project" value="TreeGrafter"/>
</dbReference>
<accession>A0A3P7ZEH3</accession>
<gene>
    <name evidence="2" type="ORF">HPBE_LOCUS14650</name>
</gene>
<sequence length="152" mass="17268">MCDISSPVPSGAFAIDDRKVPYRPALLLQYRSGRSVNEAHRFLQETMKEQAPSRATCFNWYRKFDNGDKSLEDFRRTGRPHTENRQLVLDTCDVQPDLSVRELSDLTNTPMSTVHDVLRSSGKVAKLPRVVPHALTSQNNRNRVANCTSLRP</sequence>
<dbReference type="InterPro" id="IPR052709">
    <property type="entry name" value="Transposase-MT_Hybrid"/>
</dbReference>
<evidence type="ECO:0000313" key="3">
    <source>
        <dbReference type="Proteomes" id="UP000050761"/>
    </source>
</evidence>
<evidence type="ECO:0000259" key="1">
    <source>
        <dbReference type="Pfam" id="PF17906"/>
    </source>
</evidence>
<dbReference type="GO" id="GO:0044774">
    <property type="term" value="P:mitotic DNA integrity checkpoint signaling"/>
    <property type="evidence" value="ECO:0007669"/>
    <property type="project" value="TreeGrafter"/>
</dbReference>
<dbReference type="GO" id="GO:0000793">
    <property type="term" value="C:condensed chromosome"/>
    <property type="evidence" value="ECO:0007669"/>
    <property type="project" value="TreeGrafter"/>
</dbReference>
<dbReference type="Pfam" id="PF17906">
    <property type="entry name" value="HTH_48"/>
    <property type="match status" value="1"/>
</dbReference>
<reference evidence="2 3" key="1">
    <citation type="submission" date="2018-11" db="EMBL/GenBank/DDBJ databases">
        <authorList>
            <consortium name="Pathogen Informatics"/>
        </authorList>
    </citation>
    <scope>NUCLEOTIDE SEQUENCE [LARGE SCALE GENOMIC DNA]</scope>
</reference>
<dbReference type="EMBL" id="UZAH01028465">
    <property type="protein sequence ID" value="VDP00347.1"/>
    <property type="molecule type" value="Genomic_DNA"/>
</dbReference>
<dbReference type="GO" id="GO:0042800">
    <property type="term" value="F:histone H3K4 methyltransferase activity"/>
    <property type="evidence" value="ECO:0007669"/>
    <property type="project" value="TreeGrafter"/>
</dbReference>
<organism evidence="3 4">
    <name type="scientific">Heligmosomoides polygyrus</name>
    <name type="common">Parasitic roundworm</name>
    <dbReference type="NCBI Taxonomy" id="6339"/>
    <lineage>
        <taxon>Eukaryota</taxon>
        <taxon>Metazoa</taxon>
        <taxon>Ecdysozoa</taxon>
        <taxon>Nematoda</taxon>
        <taxon>Chromadorea</taxon>
        <taxon>Rhabditida</taxon>
        <taxon>Rhabditina</taxon>
        <taxon>Rhabditomorpha</taxon>
        <taxon>Strongyloidea</taxon>
        <taxon>Heligmosomidae</taxon>
        <taxon>Heligmosomoides</taxon>
    </lineage>
</organism>
<dbReference type="WBParaSite" id="HPBE_0001464901-mRNA-1">
    <property type="protein sequence ID" value="HPBE_0001464901-mRNA-1"/>
    <property type="gene ID" value="HPBE_0001464901"/>
</dbReference>
<proteinExistence type="predicted"/>
<evidence type="ECO:0000313" key="4">
    <source>
        <dbReference type="WBParaSite" id="HPBE_0001464901-mRNA-1"/>
    </source>
</evidence>
<dbReference type="GO" id="GO:0031297">
    <property type="term" value="P:replication fork processing"/>
    <property type="evidence" value="ECO:0007669"/>
    <property type="project" value="TreeGrafter"/>
</dbReference>
<dbReference type="GO" id="GO:0035861">
    <property type="term" value="C:site of double-strand break"/>
    <property type="evidence" value="ECO:0007669"/>
    <property type="project" value="TreeGrafter"/>
</dbReference>
<dbReference type="GO" id="GO:0015074">
    <property type="term" value="P:DNA integration"/>
    <property type="evidence" value="ECO:0007669"/>
    <property type="project" value="TreeGrafter"/>
</dbReference>
<reference evidence="4" key="2">
    <citation type="submission" date="2019-09" db="UniProtKB">
        <authorList>
            <consortium name="WormBaseParasite"/>
        </authorList>
    </citation>
    <scope>IDENTIFICATION</scope>
</reference>
<dbReference type="PANTHER" id="PTHR46060:SF2">
    <property type="entry name" value="HISTONE-LYSINE N-METHYLTRANSFERASE SETMAR"/>
    <property type="match status" value="1"/>
</dbReference>
<dbReference type="GO" id="GO:0044547">
    <property type="term" value="F:DNA topoisomerase binding"/>
    <property type="evidence" value="ECO:0007669"/>
    <property type="project" value="TreeGrafter"/>
</dbReference>
<dbReference type="PANTHER" id="PTHR46060">
    <property type="entry name" value="MARINER MOS1 TRANSPOSASE-LIKE PROTEIN"/>
    <property type="match status" value="1"/>
</dbReference>
<dbReference type="GO" id="GO:0003697">
    <property type="term" value="F:single-stranded DNA binding"/>
    <property type="evidence" value="ECO:0007669"/>
    <property type="project" value="TreeGrafter"/>
</dbReference>
<dbReference type="GO" id="GO:0005634">
    <property type="term" value="C:nucleus"/>
    <property type="evidence" value="ECO:0007669"/>
    <property type="project" value="TreeGrafter"/>
</dbReference>
<dbReference type="AlphaFoldDB" id="A0A183G0M1"/>
<dbReference type="Gene3D" id="1.10.10.1450">
    <property type="match status" value="1"/>
</dbReference>
<dbReference type="GO" id="GO:0000729">
    <property type="term" value="P:DNA double-strand break processing"/>
    <property type="evidence" value="ECO:0007669"/>
    <property type="project" value="TreeGrafter"/>
</dbReference>
<dbReference type="GO" id="GO:0006303">
    <property type="term" value="P:double-strand break repair via nonhomologous end joining"/>
    <property type="evidence" value="ECO:0007669"/>
    <property type="project" value="TreeGrafter"/>
</dbReference>
<keyword evidence="3" id="KW-1185">Reference proteome</keyword>
<dbReference type="GO" id="GO:0003690">
    <property type="term" value="F:double-stranded DNA binding"/>
    <property type="evidence" value="ECO:0007669"/>
    <property type="project" value="TreeGrafter"/>
</dbReference>